<evidence type="ECO:0000256" key="2">
    <source>
        <dbReference type="ARBA" id="ARBA00022475"/>
    </source>
</evidence>
<evidence type="ECO:0000256" key="5">
    <source>
        <dbReference type="ARBA" id="ARBA00022840"/>
    </source>
</evidence>
<dbReference type="Gene3D" id="3.40.50.300">
    <property type="entry name" value="P-loop containing nucleotide triphosphate hydrolases"/>
    <property type="match status" value="1"/>
</dbReference>
<dbReference type="GO" id="GO:0015408">
    <property type="term" value="F:ABC-type ferric iron transporter activity"/>
    <property type="evidence" value="ECO:0007669"/>
    <property type="project" value="InterPro"/>
</dbReference>
<dbReference type="Gene3D" id="2.40.50.100">
    <property type="match status" value="1"/>
</dbReference>
<keyword evidence="5" id="KW-0067">ATP-binding</keyword>
<evidence type="ECO:0000256" key="1">
    <source>
        <dbReference type="ARBA" id="ARBA00022448"/>
    </source>
</evidence>
<feature type="domain" description="ABC transporter" evidence="9">
    <location>
        <begin position="8"/>
        <end position="240"/>
    </location>
</feature>
<dbReference type="PANTHER" id="PTHR42781:SF4">
    <property type="entry name" value="SPERMIDINE_PUTRESCINE IMPORT ATP-BINDING PROTEIN POTA"/>
    <property type="match status" value="1"/>
</dbReference>
<dbReference type="STRING" id="55207.KP22_16200"/>
<evidence type="ECO:0000256" key="8">
    <source>
        <dbReference type="ARBA" id="ARBA00023136"/>
    </source>
</evidence>
<dbReference type="SUPFAM" id="SSF50331">
    <property type="entry name" value="MOP-like"/>
    <property type="match status" value="1"/>
</dbReference>
<evidence type="ECO:0000313" key="11">
    <source>
        <dbReference type="Proteomes" id="UP000032874"/>
    </source>
</evidence>
<accession>A0A093RKE2</accession>
<gene>
    <name evidence="10" type="ORF">KP22_16200</name>
</gene>
<keyword evidence="2" id="KW-1003">Cell membrane</keyword>
<dbReference type="InterPro" id="IPR003593">
    <property type="entry name" value="AAA+_ATPase"/>
</dbReference>
<comment type="caution">
    <text evidence="10">The sequence shown here is derived from an EMBL/GenBank/DDBJ whole genome shotgun (WGS) entry which is preliminary data.</text>
</comment>
<evidence type="ECO:0000256" key="4">
    <source>
        <dbReference type="ARBA" id="ARBA00022741"/>
    </source>
</evidence>
<dbReference type="AlphaFoldDB" id="A0A093RKE2"/>
<dbReference type="RefSeq" id="WP_039325155.1">
    <property type="nucleotide sequence ID" value="NZ_JQHM01000009.1"/>
</dbReference>
<dbReference type="PANTHER" id="PTHR42781">
    <property type="entry name" value="SPERMIDINE/PUTRESCINE IMPORT ATP-BINDING PROTEIN POTA"/>
    <property type="match status" value="1"/>
</dbReference>
<dbReference type="PROSITE" id="PS50893">
    <property type="entry name" value="ABC_TRANSPORTER_2"/>
    <property type="match status" value="1"/>
</dbReference>
<sequence>MAPSIDILSVQAVSCSLQQSPVLENLSFAVRDDETICLLGRNGCGKTALLQVIAGLLPITQGKILLAGEPVSSPQGYVLPELRQVGLIFQDYALFPHLTVEGNIAFGLYGRPESEVRPICAEMLALLQLDDVATRYPHELSNEQQQRLAIARALACEPKLLLLDEPFCGLDSQTRYRLIAELRQVLKQRHVAAVFATHSREEAFACADHLILLDEGKIMQQGYPSELYHRPNSRFVADFMGNANYLPVKIMSDHQWQSPLGDHHATHPLNQPIDSQCDWMVRPADVALALDPDGHASIDDRLFMGTSNLYRVKLGELMLLVQTGNWFEPGQQVRLSIKTDPPVLYPALPIVNSTADHPEKK</sequence>
<keyword evidence="1" id="KW-0813">Transport</keyword>
<dbReference type="GO" id="GO:0016887">
    <property type="term" value="F:ATP hydrolysis activity"/>
    <property type="evidence" value="ECO:0007669"/>
    <property type="project" value="InterPro"/>
</dbReference>
<keyword evidence="7" id="KW-0406">Ion transport</keyword>
<organism evidence="10 11">
    <name type="scientific">Pectobacterium betavasculorum</name>
    <dbReference type="NCBI Taxonomy" id="55207"/>
    <lineage>
        <taxon>Bacteria</taxon>
        <taxon>Pseudomonadati</taxon>
        <taxon>Pseudomonadota</taxon>
        <taxon>Gammaproteobacteria</taxon>
        <taxon>Enterobacterales</taxon>
        <taxon>Pectobacteriaceae</taxon>
        <taxon>Pectobacterium</taxon>
    </lineage>
</organism>
<dbReference type="Pfam" id="PF00005">
    <property type="entry name" value="ABC_tran"/>
    <property type="match status" value="1"/>
</dbReference>
<keyword evidence="8" id="KW-0472">Membrane</keyword>
<dbReference type="CDD" id="cd03259">
    <property type="entry name" value="ABC_Carb_Solutes_like"/>
    <property type="match status" value="1"/>
</dbReference>
<evidence type="ECO:0000256" key="7">
    <source>
        <dbReference type="ARBA" id="ARBA00023065"/>
    </source>
</evidence>
<evidence type="ECO:0000256" key="3">
    <source>
        <dbReference type="ARBA" id="ARBA00022496"/>
    </source>
</evidence>
<name>A0A093RKE2_9GAMM</name>
<dbReference type="EMBL" id="JQHM01000009">
    <property type="protein sequence ID" value="KFX03260.1"/>
    <property type="molecule type" value="Genomic_DNA"/>
</dbReference>
<dbReference type="eggNOG" id="COG3842">
    <property type="taxonomic scope" value="Bacteria"/>
</dbReference>
<protein>
    <submittedName>
        <fullName evidence="10">Sugar ABC transporter</fullName>
    </submittedName>
</protein>
<evidence type="ECO:0000256" key="6">
    <source>
        <dbReference type="ARBA" id="ARBA00023004"/>
    </source>
</evidence>
<evidence type="ECO:0000313" key="10">
    <source>
        <dbReference type="EMBL" id="KFX03260.1"/>
    </source>
</evidence>
<dbReference type="InterPro" id="IPR015853">
    <property type="entry name" value="ABC_transpr_FbpC"/>
</dbReference>
<dbReference type="Proteomes" id="UP000032874">
    <property type="component" value="Unassembled WGS sequence"/>
</dbReference>
<dbReference type="GO" id="GO:0005524">
    <property type="term" value="F:ATP binding"/>
    <property type="evidence" value="ECO:0007669"/>
    <property type="project" value="UniProtKB-KW"/>
</dbReference>
<proteinExistence type="predicted"/>
<keyword evidence="3" id="KW-0410">Iron transport</keyword>
<keyword evidence="6" id="KW-0408">Iron</keyword>
<reference evidence="10 11" key="1">
    <citation type="submission" date="2014-08" db="EMBL/GenBank/DDBJ databases">
        <title>Genome sequences of NCPPB Pectobacterium isolates.</title>
        <authorList>
            <person name="Glover R.H."/>
            <person name="Sapp M."/>
            <person name="Elphinstone J."/>
        </authorList>
    </citation>
    <scope>NUCLEOTIDE SEQUENCE [LARGE SCALE GENOMIC DNA]</scope>
    <source>
        <strain evidence="10 11">NCPPB 2795</strain>
    </source>
</reference>
<dbReference type="SMART" id="SM00382">
    <property type="entry name" value="AAA"/>
    <property type="match status" value="1"/>
</dbReference>
<dbReference type="InterPro" id="IPR050093">
    <property type="entry name" value="ABC_SmlMolc_Importer"/>
</dbReference>
<evidence type="ECO:0000259" key="9">
    <source>
        <dbReference type="PROSITE" id="PS50893"/>
    </source>
</evidence>
<keyword evidence="4" id="KW-0547">Nucleotide-binding</keyword>
<dbReference type="GO" id="GO:0016020">
    <property type="term" value="C:membrane"/>
    <property type="evidence" value="ECO:0007669"/>
    <property type="project" value="InterPro"/>
</dbReference>
<dbReference type="SUPFAM" id="SSF52540">
    <property type="entry name" value="P-loop containing nucleoside triphosphate hydrolases"/>
    <property type="match status" value="1"/>
</dbReference>
<dbReference type="InterPro" id="IPR003439">
    <property type="entry name" value="ABC_transporter-like_ATP-bd"/>
</dbReference>
<dbReference type="InterPro" id="IPR008995">
    <property type="entry name" value="Mo/tungstate-bd_C_term_dom"/>
</dbReference>
<dbReference type="InterPro" id="IPR027417">
    <property type="entry name" value="P-loop_NTPase"/>
</dbReference>